<dbReference type="GO" id="GO:0003677">
    <property type="term" value="F:DNA binding"/>
    <property type="evidence" value="ECO:0007669"/>
    <property type="project" value="InterPro"/>
</dbReference>
<dbReference type="InterPro" id="IPR001387">
    <property type="entry name" value="Cro/C1-type_HTH"/>
</dbReference>
<evidence type="ECO:0000313" key="3">
    <source>
        <dbReference type="Proteomes" id="UP000310673"/>
    </source>
</evidence>
<dbReference type="EMBL" id="CP040736">
    <property type="protein sequence ID" value="QCX24346.1"/>
    <property type="molecule type" value="Genomic_DNA"/>
</dbReference>
<dbReference type="Proteomes" id="UP000310673">
    <property type="component" value="Chromosome"/>
</dbReference>
<proteinExistence type="predicted"/>
<dbReference type="STRING" id="1423818.FC88_GL001618"/>
<feature type="domain" description="HTH cro/C1-type" evidence="1">
    <location>
        <begin position="10"/>
        <end position="65"/>
    </location>
</feature>
<sequence>MDRRPAYSGLKGWMVANKVSQGKVAKILGTTANVVNKKLNGTGSDFRLSEARELHNELGTPMAYFFEISVPLKEQKEKVGE</sequence>
<protein>
    <submittedName>
        <fullName evidence="2">Helix-turn-helix transcriptional regulator</fullName>
    </submittedName>
</protein>
<evidence type="ECO:0000313" key="2">
    <source>
        <dbReference type="EMBL" id="QCX24346.1"/>
    </source>
</evidence>
<dbReference type="KEGG" id="lft:FG051_04200"/>
<gene>
    <name evidence="2" type="ORF">FG051_04200</name>
</gene>
<dbReference type="RefSeq" id="WP_083484643.1">
    <property type="nucleotide sequence ID" value="NZ_CP040736.1"/>
</dbReference>
<dbReference type="PROSITE" id="PS50943">
    <property type="entry name" value="HTH_CROC1"/>
    <property type="match status" value="1"/>
</dbReference>
<dbReference type="AlphaFoldDB" id="A0A5B7SWQ2"/>
<name>A0A5B7SWQ2_9LACO</name>
<reference evidence="2 3" key="1">
    <citation type="submission" date="2019-05" db="EMBL/GenBank/DDBJ databases">
        <title>Genome Sequence of Lactobacillus futsaii Y97, a Potential Probiotic Strain Isolated from the Futsai of Taiwan.</title>
        <authorList>
            <person name="Du X."/>
        </authorList>
    </citation>
    <scope>NUCLEOTIDE SEQUENCE [LARGE SCALE GENOMIC DNA]</scope>
    <source>
        <strain evidence="2 3">Y97</strain>
    </source>
</reference>
<accession>A0A5B7SWQ2</accession>
<organism evidence="2 3">
    <name type="scientific">Companilactobacillus futsaii</name>
    <dbReference type="NCBI Taxonomy" id="938155"/>
    <lineage>
        <taxon>Bacteria</taxon>
        <taxon>Bacillati</taxon>
        <taxon>Bacillota</taxon>
        <taxon>Bacilli</taxon>
        <taxon>Lactobacillales</taxon>
        <taxon>Lactobacillaceae</taxon>
        <taxon>Companilactobacillus</taxon>
    </lineage>
</organism>
<dbReference type="InterPro" id="IPR010982">
    <property type="entry name" value="Lambda_DNA-bd_dom_sf"/>
</dbReference>
<evidence type="ECO:0000259" key="1">
    <source>
        <dbReference type="PROSITE" id="PS50943"/>
    </source>
</evidence>
<dbReference type="SUPFAM" id="SSF47413">
    <property type="entry name" value="lambda repressor-like DNA-binding domains"/>
    <property type="match status" value="1"/>
</dbReference>